<dbReference type="Proteomes" id="UP000019374">
    <property type="component" value="Unassembled WGS sequence"/>
</dbReference>
<reference evidence="1 2" key="1">
    <citation type="journal article" date="2013" name="Chin. Sci. Bull.">
        <title>Genome survey uncovers the secrets of sex and lifestyle in caterpillar fungus.</title>
        <authorList>
            <person name="Hu X."/>
            <person name="Zhang Y."/>
            <person name="Xiao G."/>
            <person name="Zheng P."/>
            <person name="Xia Y."/>
            <person name="Zhang X."/>
            <person name="St Leger R.J."/>
            <person name="Liu X."/>
            <person name="Wang C."/>
        </authorList>
    </citation>
    <scope>NUCLEOTIDE SEQUENCE [LARGE SCALE GENOMIC DNA]</scope>
    <source>
        <strain evidence="2">Co18 / CGMCC 3.14243</strain>
        <tissue evidence="1">Fruit-body</tissue>
    </source>
</reference>
<proteinExistence type="predicted"/>
<organism evidence="1 2">
    <name type="scientific">Ophiocordyceps sinensis (strain Co18 / CGMCC 3.14243)</name>
    <name type="common">Yarsagumba caterpillar fungus</name>
    <name type="synonym">Hirsutella sinensis</name>
    <dbReference type="NCBI Taxonomy" id="911162"/>
    <lineage>
        <taxon>Eukaryota</taxon>
        <taxon>Fungi</taxon>
        <taxon>Dikarya</taxon>
        <taxon>Ascomycota</taxon>
        <taxon>Pezizomycotina</taxon>
        <taxon>Sordariomycetes</taxon>
        <taxon>Hypocreomycetidae</taxon>
        <taxon>Hypocreales</taxon>
        <taxon>Ophiocordycipitaceae</taxon>
        <taxon>Ophiocordyceps</taxon>
    </lineage>
</organism>
<protein>
    <submittedName>
        <fullName evidence="1">Uncharacterized protein</fullName>
    </submittedName>
</protein>
<evidence type="ECO:0000313" key="2">
    <source>
        <dbReference type="Proteomes" id="UP000019374"/>
    </source>
</evidence>
<accession>T5ANA4</accession>
<gene>
    <name evidence="1" type="ORF">OCS_00224</name>
</gene>
<name>T5ANA4_OPHSC</name>
<evidence type="ECO:0000313" key="1">
    <source>
        <dbReference type="EMBL" id="EQL04069.1"/>
    </source>
</evidence>
<sequence>MPLDLANPGRTIHVGVILLGGLTEVLDVGPIDLIHGISKPFVDILPDTLLSAEVKAQALDTEFHWASPRPDAAAAIARHSPRHSLPLTHRASVIAGACIQGHRKG</sequence>
<dbReference type="HOGENOM" id="CLU_2237359_0_0_1"/>
<dbReference type="EMBL" id="KE652181">
    <property type="protein sequence ID" value="EQL04069.1"/>
    <property type="molecule type" value="Genomic_DNA"/>
</dbReference>
<dbReference type="AlphaFoldDB" id="T5ANA4"/>